<feature type="non-terminal residue" evidence="1">
    <location>
        <position position="1"/>
    </location>
</feature>
<comment type="caution">
    <text evidence="1">The sequence shown here is derived from an EMBL/GenBank/DDBJ whole genome shotgun (WGS) entry which is preliminary data.</text>
</comment>
<organism evidence="1">
    <name type="scientific">Tanacetum cinerariifolium</name>
    <name type="common">Dalmatian daisy</name>
    <name type="synonym">Chrysanthemum cinerariifolium</name>
    <dbReference type="NCBI Taxonomy" id="118510"/>
    <lineage>
        <taxon>Eukaryota</taxon>
        <taxon>Viridiplantae</taxon>
        <taxon>Streptophyta</taxon>
        <taxon>Embryophyta</taxon>
        <taxon>Tracheophyta</taxon>
        <taxon>Spermatophyta</taxon>
        <taxon>Magnoliopsida</taxon>
        <taxon>eudicotyledons</taxon>
        <taxon>Gunneridae</taxon>
        <taxon>Pentapetalae</taxon>
        <taxon>asterids</taxon>
        <taxon>campanulids</taxon>
        <taxon>Asterales</taxon>
        <taxon>Asteraceae</taxon>
        <taxon>Asteroideae</taxon>
        <taxon>Anthemideae</taxon>
        <taxon>Anthemidinae</taxon>
        <taxon>Tanacetum</taxon>
    </lineage>
</organism>
<name>A0A699XDG1_TANCI</name>
<reference evidence="1" key="1">
    <citation type="journal article" date="2019" name="Sci. Rep.">
        <title>Draft genome of Tanacetum cinerariifolium, the natural source of mosquito coil.</title>
        <authorList>
            <person name="Yamashiro T."/>
            <person name="Shiraishi A."/>
            <person name="Satake H."/>
            <person name="Nakayama K."/>
        </authorList>
    </citation>
    <scope>NUCLEOTIDE SEQUENCE</scope>
</reference>
<feature type="non-terminal residue" evidence="1">
    <location>
        <position position="75"/>
    </location>
</feature>
<dbReference type="AlphaFoldDB" id="A0A699XDG1"/>
<protein>
    <submittedName>
        <fullName evidence="1">Uncharacterized protein</fullName>
    </submittedName>
</protein>
<dbReference type="EMBL" id="BKCJ011843852">
    <property type="protein sequence ID" value="GFD57677.1"/>
    <property type="molecule type" value="Genomic_DNA"/>
</dbReference>
<gene>
    <name evidence="1" type="ORF">Tci_929646</name>
</gene>
<proteinExistence type="predicted"/>
<evidence type="ECO:0000313" key="1">
    <source>
        <dbReference type="EMBL" id="GFD57677.1"/>
    </source>
</evidence>
<sequence length="75" mass="8038">VQGRAGFKPADLAFVVGVVYRDEVGVAIGVAQAHLQRLAGRKRPEAEDVNLVVFFDEVVIGLVVEGEGQHALLLE</sequence>
<accession>A0A699XDG1</accession>